<keyword evidence="4" id="KW-1185">Reference proteome</keyword>
<evidence type="ECO:0000313" key="3">
    <source>
        <dbReference type="EMBL" id="WAQ87818.1"/>
    </source>
</evidence>
<dbReference type="PANTHER" id="PTHR36168">
    <property type="entry name" value="CHROMOSOME 1, WHOLE GENOME SHOTGUN SEQUENCE"/>
    <property type="match status" value="1"/>
</dbReference>
<feature type="domain" description="AAA protein C-terminal winged helix" evidence="2">
    <location>
        <begin position="176"/>
        <end position="216"/>
    </location>
</feature>
<dbReference type="GeneID" id="77813079"/>
<protein>
    <recommendedName>
        <fullName evidence="2">AAA protein C-terminal winged helix domain-containing protein</fullName>
    </recommendedName>
</protein>
<feature type="compositionally biased region" description="Polar residues" evidence="1">
    <location>
        <begin position="213"/>
        <end position="222"/>
    </location>
</feature>
<evidence type="ECO:0000313" key="4">
    <source>
        <dbReference type="Proteomes" id="UP001164743"/>
    </source>
</evidence>
<sequence length="249" mass="28147">MAKRTKSKNPRESPGQTEDLEITDNPYDLNEQLPLQDEEPDSPDHLGTTRHLRQDEGSYSLHLQLQQRAESWSQAGIVTIVFCSDDHWPYASLKKNASRMSVLTVKDLTKQEAVRAIRTERMKLWREARPPNDPEIEALWALVGGRIAHLSGCMKHKDMLHAAKLIIEREKQWLLSRIGLIVDCDDDVMDEQKWASASFLLMQALVKNAEETAASQPGSVNHSHYPKGILGGPAGDDHEDMISIDTDYQ</sequence>
<dbReference type="RefSeq" id="XP_053023373.1">
    <property type="nucleotide sequence ID" value="XM_053172184.1"/>
</dbReference>
<name>A0ABY7CRC2_9BASI</name>
<dbReference type="EMBL" id="CP110428">
    <property type="protein sequence ID" value="WAQ87818.1"/>
    <property type="molecule type" value="Genomic_DNA"/>
</dbReference>
<gene>
    <name evidence="3" type="ORF">PtA15_8A725</name>
</gene>
<organism evidence="3 4">
    <name type="scientific">Puccinia triticina</name>
    <dbReference type="NCBI Taxonomy" id="208348"/>
    <lineage>
        <taxon>Eukaryota</taxon>
        <taxon>Fungi</taxon>
        <taxon>Dikarya</taxon>
        <taxon>Basidiomycota</taxon>
        <taxon>Pucciniomycotina</taxon>
        <taxon>Pucciniomycetes</taxon>
        <taxon>Pucciniales</taxon>
        <taxon>Pucciniaceae</taxon>
        <taxon>Puccinia</taxon>
    </lineage>
</organism>
<feature type="region of interest" description="Disordered" evidence="1">
    <location>
        <begin position="1"/>
        <end position="50"/>
    </location>
</feature>
<feature type="region of interest" description="Disordered" evidence="1">
    <location>
        <begin position="213"/>
        <end position="239"/>
    </location>
</feature>
<reference evidence="3" key="1">
    <citation type="submission" date="2022-10" db="EMBL/GenBank/DDBJ databases">
        <title>Puccinia triticina Genome sequencing and assembly.</title>
        <authorList>
            <person name="Li C."/>
        </authorList>
    </citation>
    <scope>NUCLEOTIDE SEQUENCE</scope>
    <source>
        <strain evidence="3">Pt15</strain>
    </source>
</reference>
<proteinExistence type="predicted"/>
<dbReference type="PANTHER" id="PTHR36168:SF1">
    <property type="entry name" value="ORC1-LIKE AAA ATPASE DOMAIN-CONTAINING PROTEIN"/>
    <property type="match status" value="1"/>
</dbReference>
<evidence type="ECO:0000256" key="1">
    <source>
        <dbReference type="SAM" id="MobiDB-lite"/>
    </source>
</evidence>
<accession>A0ABY7CRC2</accession>
<evidence type="ECO:0000259" key="2">
    <source>
        <dbReference type="Pfam" id="PF24913"/>
    </source>
</evidence>
<dbReference type="Proteomes" id="UP001164743">
    <property type="component" value="Chromosome 8A"/>
</dbReference>
<dbReference type="Pfam" id="PF24913">
    <property type="entry name" value="WHD_AAA_fung"/>
    <property type="match status" value="1"/>
</dbReference>
<dbReference type="InterPro" id="IPR056808">
    <property type="entry name" value="HTH_AAA"/>
</dbReference>